<feature type="region of interest" description="Disordered" evidence="1">
    <location>
        <begin position="99"/>
        <end position="130"/>
    </location>
</feature>
<evidence type="ECO:0000313" key="3">
    <source>
        <dbReference type="Proteomes" id="UP001626593"/>
    </source>
</evidence>
<name>A0ABZ1AGE5_AROEV</name>
<evidence type="ECO:0000313" key="2">
    <source>
        <dbReference type="EMBL" id="WRL44940.1"/>
    </source>
</evidence>
<keyword evidence="3" id="KW-1185">Reference proteome</keyword>
<protein>
    <submittedName>
        <fullName evidence="2">HAD domain-containing protein</fullName>
    </submittedName>
</protein>
<dbReference type="Proteomes" id="UP001626593">
    <property type="component" value="Chromosome"/>
</dbReference>
<sequence>MASSGGIRQREPQRPTVFLDYDGVLHPDAVYREGERIVLRTDGFRLFEWTDVLEDLLTPYPALQIVLSTSWARVLGFDTVRSHLPESLRRRVVGATVVRNGSAAMGQPDPLRTNSTRRPATSPYPLARCR</sequence>
<dbReference type="EMBL" id="CP141259">
    <property type="protein sequence ID" value="WRL44940.1"/>
    <property type="molecule type" value="Genomic_DNA"/>
</dbReference>
<accession>A0ABZ1AGE5</accession>
<reference evidence="2 3" key="1">
    <citation type="submission" date="2023-12" db="EMBL/GenBank/DDBJ databases">
        <title>A. evansii MAY27, complete genome.</title>
        <authorList>
            <person name="Wang Y."/>
        </authorList>
    </citation>
    <scope>NUCLEOTIDE SEQUENCE [LARGE SCALE GENOMIC DNA]</scope>
    <source>
        <strain evidence="2 3">MAY27</strain>
    </source>
</reference>
<evidence type="ECO:0000256" key="1">
    <source>
        <dbReference type="SAM" id="MobiDB-lite"/>
    </source>
</evidence>
<proteinExistence type="predicted"/>
<organism evidence="2 3">
    <name type="scientific">Aromatoleum evansii</name>
    <name type="common">Azoarcus evansii</name>
    <dbReference type="NCBI Taxonomy" id="59406"/>
    <lineage>
        <taxon>Bacteria</taxon>
        <taxon>Pseudomonadati</taxon>
        <taxon>Pseudomonadota</taxon>
        <taxon>Betaproteobacteria</taxon>
        <taxon>Rhodocyclales</taxon>
        <taxon>Rhodocyclaceae</taxon>
        <taxon>Aromatoleum</taxon>
    </lineage>
</organism>
<dbReference type="Pfam" id="PF18143">
    <property type="entry name" value="HAD_SAK_2"/>
    <property type="match status" value="1"/>
</dbReference>
<gene>
    <name evidence="2" type="ORF">U5817_17210</name>
</gene>